<dbReference type="PROSITE" id="PS01124">
    <property type="entry name" value="HTH_ARAC_FAMILY_2"/>
    <property type="match status" value="1"/>
</dbReference>
<proteinExistence type="predicted"/>
<accession>A0ABX2F947</accession>
<dbReference type="RefSeq" id="WP_173135852.1">
    <property type="nucleotide sequence ID" value="NZ_CBCSGW010000001.1"/>
</dbReference>
<dbReference type="PANTHER" id="PTHR46796:SF12">
    <property type="entry name" value="HTH-TYPE DNA-BINDING TRANSCRIPTIONAL ACTIVATOR EUTR"/>
    <property type="match status" value="1"/>
</dbReference>
<evidence type="ECO:0000256" key="2">
    <source>
        <dbReference type="ARBA" id="ARBA00023125"/>
    </source>
</evidence>
<evidence type="ECO:0000313" key="5">
    <source>
        <dbReference type="EMBL" id="NRN67649.1"/>
    </source>
</evidence>
<evidence type="ECO:0000256" key="1">
    <source>
        <dbReference type="ARBA" id="ARBA00023015"/>
    </source>
</evidence>
<dbReference type="Pfam" id="PF12833">
    <property type="entry name" value="HTH_18"/>
    <property type="match status" value="1"/>
</dbReference>
<keyword evidence="6" id="KW-1185">Reference proteome</keyword>
<dbReference type="PANTHER" id="PTHR46796">
    <property type="entry name" value="HTH-TYPE TRANSCRIPTIONAL ACTIVATOR RHAS-RELATED"/>
    <property type="match status" value="1"/>
</dbReference>
<dbReference type="SUPFAM" id="SSF46689">
    <property type="entry name" value="Homeodomain-like"/>
    <property type="match status" value="2"/>
</dbReference>
<keyword evidence="2" id="KW-0238">DNA-binding</keyword>
<dbReference type="Gene3D" id="1.10.10.60">
    <property type="entry name" value="Homeodomain-like"/>
    <property type="match status" value="1"/>
</dbReference>
<dbReference type="EMBL" id="JAAATY010000015">
    <property type="protein sequence ID" value="NRN67649.1"/>
    <property type="molecule type" value="Genomic_DNA"/>
</dbReference>
<dbReference type="SMART" id="SM00342">
    <property type="entry name" value="HTH_ARAC"/>
    <property type="match status" value="1"/>
</dbReference>
<evidence type="ECO:0000259" key="4">
    <source>
        <dbReference type="PROSITE" id="PS01124"/>
    </source>
</evidence>
<reference evidence="5 6" key="1">
    <citation type="submission" date="2020-01" db="EMBL/GenBank/DDBJ databases">
        <title>Kibdelosporangium persica a novel Actinomycetes from a hot desert in Iran.</title>
        <authorList>
            <person name="Safaei N."/>
            <person name="Zaburannyi N."/>
            <person name="Mueller R."/>
            <person name="Wink J."/>
        </authorList>
    </citation>
    <scope>NUCLEOTIDE SEQUENCE [LARGE SCALE GENOMIC DNA]</scope>
    <source>
        <strain evidence="5 6">4NS15</strain>
    </source>
</reference>
<keyword evidence="1" id="KW-0805">Transcription regulation</keyword>
<dbReference type="InterPro" id="IPR050204">
    <property type="entry name" value="AraC_XylS_family_regulators"/>
</dbReference>
<protein>
    <submittedName>
        <fullName evidence="5">Helix-turn-helix domain-containing protein</fullName>
    </submittedName>
</protein>
<feature type="domain" description="HTH araC/xylS-type" evidence="4">
    <location>
        <begin position="113"/>
        <end position="216"/>
    </location>
</feature>
<evidence type="ECO:0000256" key="3">
    <source>
        <dbReference type="ARBA" id="ARBA00023163"/>
    </source>
</evidence>
<dbReference type="InterPro" id="IPR018060">
    <property type="entry name" value="HTH_AraC"/>
</dbReference>
<keyword evidence="3" id="KW-0804">Transcription</keyword>
<name>A0ABX2F947_9PSEU</name>
<sequence>MSKTGEEPDDVAVRVSVTSESGSGRTVELHVSRAAVAEAVGRRGRTRAPRARRSVGQAWLATAFALREGDAAGLFQRSALAAAHFEQVLIHGLLDSQPEALVDKADALPDTVRRAVGFCADHAGDPITTTDIAHAARTSVRSLQRMFRTYLGMSPLEYLQRVRLRRAHHDLQAIAAGHAEGTVADVATRWGFAHFGRFAAQYRRTYGHSPVQTLRAAPSNTAPRDDSLCTAAPLCR</sequence>
<gene>
    <name evidence="5" type="ORF">GC106_48890</name>
</gene>
<dbReference type="InterPro" id="IPR009057">
    <property type="entry name" value="Homeodomain-like_sf"/>
</dbReference>
<organism evidence="5 6">
    <name type="scientific">Kibdelosporangium persicum</name>
    <dbReference type="NCBI Taxonomy" id="2698649"/>
    <lineage>
        <taxon>Bacteria</taxon>
        <taxon>Bacillati</taxon>
        <taxon>Actinomycetota</taxon>
        <taxon>Actinomycetes</taxon>
        <taxon>Pseudonocardiales</taxon>
        <taxon>Pseudonocardiaceae</taxon>
        <taxon>Kibdelosporangium</taxon>
    </lineage>
</organism>
<evidence type="ECO:0000313" key="6">
    <source>
        <dbReference type="Proteomes" id="UP000763557"/>
    </source>
</evidence>
<comment type="caution">
    <text evidence="5">The sequence shown here is derived from an EMBL/GenBank/DDBJ whole genome shotgun (WGS) entry which is preliminary data.</text>
</comment>
<dbReference type="Proteomes" id="UP000763557">
    <property type="component" value="Unassembled WGS sequence"/>
</dbReference>